<evidence type="ECO:0000256" key="6">
    <source>
        <dbReference type="ARBA" id="ARBA00023239"/>
    </source>
</evidence>
<feature type="binding site" evidence="9">
    <location>
        <position position="57"/>
    </location>
    <ligand>
        <name>substrate</name>
    </ligand>
</feature>
<feature type="binding site" evidence="9">
    <location>
        <begin position="73"/>
        <end position="75"/>
    </location>
    <ligand>
        <name>substrate</name>
    </ligand>
</feature>
<dbReference type="InterPro" id="IPR003190">
    <property type="entry name" value="Asp_decarbox"/>
</dbReference>
<dbReference type="PANTHER" id="PTHR21012:SF0">
    <property type="entry name" value="ASPARTATE 1-DECARBOXYLASE"/>
    <property type="match status" value="1"/>
</dbReference>
<keyword evidence="2 9" id="KW-0566">Pantothenate biosynthesis</keyword>
<dbReference type="SUPFAM" id="SSF50692">
    <property type="entry name" value="ADC-like"/>
    <property type="match status" value="1"/>
</dbReference>
<organism evidence="10 11">
    <name type="scientific">Actomonas aquatica</name>
    <dbReference type="NCBI Taxonomy" id="2866162"/>
    <lineage>
        <taxon>Bacteria</taxon>
        <taxon>Pseudomonadati</taxon>
        <taxon>Verrucomicrobiota</taxon>
        <taxon>Opitutia</taxon>
        <taxon>Opitutales</taxon>
        <taxon>Opitutaceae</taxon>
        <taxon>Actomonas</taxon>
    </lineage>
</organism>
<dbReference type="Gene3D" id="2.40.40.20">
    <property type="match status" value="1"/>
</dbReference>
<feature type="modified residue" description="Pyruvic acid (Ser)" evidence="9">
    <location>
        <position position="25"/>
    </location>
</feature>
<dbReference type="PIRSF" id="PIRSF006246">
    <property type="entry name" value="Asp_decarbox"/>
    <property type="match status" value="1"/>
</dbReference>
<sequence>MQLNLLHSKIHRATVTDLSLHYEGSLAIDREFMDLVGLREFQKILVGNMANGERFETYAIAAPAGSKAISLNGATAHLGKRGDLVTIMAFAHFDAATEADAWQPKVLVLGDENQKIIKRPTV</sequence>
<evidence type="ECO:0000256" key="2">
    <source>
        <dbReference type="ARBA" id="ARBA00022655"/>
    </source>
</evidence>
<feature type="active site" description="Schiff-base intermediate with substrate; via pyruvic acid" evidence="9">
    <location>
        <position position="25"/>
    </location>
</feature>
<evidence type="ECO:0000256" key="1">
    <source>
        <dbReference type="ARBA" id="ARBA00022490"/>
    </source>
</evidence>
<comment type="subunit">
    <text evidence="9">Heterooctamer of four alpha and four beta subunits.</text>
</comment>
<feature type="active site" description="Proton donor" evidence="9">
    <location>
        <position position="58"/>
    </location>
</feature>
<evidence type="ECO:0000256" key="8">
    <source>
        <dbReference type="ARBA" id="ARBA00023317"/>
    </source>
</evidence>
<evidence type="ECO:0000256" key="5">
    <source>
        <dbReference type="ARBA" id="ARBA00023145"/>
    </source>
</evidence>
<dbReference type="EC" id="4.1.1.11" evidence="9"/>
<dbReference type="NCBIfam" id="TIGR00223">
    <property type="entry name" value="panD"/>
    <property type="match status" value="1"/>
</dbReference>
<keyword evidence="5 9" id="KW-0865">Zymogen</keyword>
<feature type="chain" id="PRO_5044902107" description="Aspartate 1-decarboxylase beta chain" evidence="9">
    <location>
        <begin position="1"/>
        <end position="24"/>
    </location>
</feature>
<dbReference type="PANTHER" id="PTHR21012">
    <property type="entry name" value="ASPARTATE 1-DECARBOXYLASE"/>
    <property type="match status" value="1"/>
</dbReference>
<comment type="similarity">
    <text evidence="9">Belongs to the PanD family.</text>
</comment>
<name>A0ABZ1CCH6_9BACT</name>
<keyword evidence="3 9" id="KW-0210">Decarboxylase</keyword>
<dbReference type="InterPro" id="IPR009010">
    <property type="entry name" value="Asp_de-COase-like_dom_sf"/>
</dbReference>
<feature type="chain" id="PRO_5044902106" description="Aspartate 1-decarboxylase alpha chain" evidence="9">
    <location>
        <begin position="25"/>
        <end position="122"/>
    </location>
</feature>
<dbReference type="HAMAP" id="MF_00446">
    <property type="entry name" value="PanD"/>
    <property type="match status" value="1"/>
</dbReference>
<dbReference type="GO" id="GO:0004068">
    <property type="term" value="F:aspartate 1-decarboxylase activity"/>
    <property type="evidence" value="ECO:0007669"/>
    <property type="project" value="UniProtKB-EC"/>
</dbReference>
<gene>
    <name evidence="9 10" type="primary">panD</name>
    <name evidence="10" type="ORF">K1X11_001200</name>
</gene>
<reference evidence="10 11" key="2">
    <citation type="submission" date="2023-12" db="EMBL/GenBank/DDBJ databases">
        <title>Description of an unclassified Opitutus bacterium of Verrucomicrobiota.</title>
        <authorList>
            <person name="Zhang D.-F."/>
        </authorList>
    </citation>
    <scope>NUCLEOTIDE SEQUENCE [LARGE SCALE GENOMIC DNA]</scope>
    <source>
        <strain evidence="10 11">WL0086</strain>
    </source>
</reference>
<comment type="pathway">
    <text evidence="9">Cofactor biosynthesis; (R)-pantothenate biosynthesis; beta-alanine from L-aspartate: step 1/1.</text>
</comment>
<keyword evidence="6 9" id="KW-0456">Lyase</keyword>
<dbReference type="Pfam" id="PF02261">
    <property type="entry name" value="Asp_decarbox"/>
    <property type="match status" value="1"/>
</dbReference>
<evidence type="ECO:0000256" key="9">
    <source>
        <dbReference type="HAMAP-Rule" id="MF_00446"/>
    </source>
</evidence>
<keyword evidence="1 9" id="KW-0963">Cytoplasm</keyword>
<comment type="subcellular location">
    <subcellularLocation>
        <location evidence="9">Cytoplasm</location>
    </subcellularLocation>
</comment>
<comment type="function">
    <text evidence="9">Catalyzes the pyruvoyl-dependent decarboxylation of aspartate to produce beta-alanine.</text>
</comment>
<evidence type="ECO:0000256" key="7">
    <source>
        <dbReference type="ARBA" id="ARBA00023270"/>
    </source>
</evidence>
<evidence type="ECO:0000256" key="4">
    <source>
        <dbReference type="ARBA" id="ARBA00022813"/>
    </source>
</evidence>
<dbReference type="Proteomes" id="UP000738431">
    <property type="component" value="Chromosome"/>
</dbReference>
<comment type="cofactor">
    <cofactor evidence="9">
        <name>pyruvate</name>
        <dbReference type="ChEBI" id="CHEBI:15361"/>
    </cofactor>
    <text evidence="9">Binds 1 pyruvoyl group covalently per subunit.</text>
</comment>
<reference evidence="10 11" key="1">
    <citation type="submission" date="2021-08" db="EMBL/GenBank/DDBJ databases">
        <authorList>
            <person name="Zhang D."/>
            <person name="Zhang A."/>
            <person name="Wang L."/>
        </authorList>
    </citation>
    <scope>NUCLEOTIDE SEQUENCE [LARGE SCALE GENOMIC DNA]</scope>
    <source>
        <strain evidence="10 11">WL0086</strain>
    </source>
</reference>
<proteinExistence type="inferred from homology"/>
<dbReference type="EMBL" id="CP139781">
    <property type="protein sequence ID" value="WRQ88005.1"/>
    <property type="molecule type" value="Genomic_DNA"/>
</dbReference>
<dbReference type="RefSeq" id="WP_221028960.1">
    <property type="nucleotide sequence ID" value="NZ_CP139781.1"/>
</dbReference>
<evidence type="ECO:0000313" key="11">
    <source>
        <dbReference type="Proteomes" id="UP000738431"/>
    </source>
</evidence>
<comment type="PTM">
    <text evidence="9">Is synthesized initially as an inactive proenzyme, which is activated by self-cleavage at a specific serine bond to produce a beta-subunit with a hydroxyl group at its C-terminus and an alpha-subunit with a pyruvoyl group at its N-terminus.</text>
</comment>
<evidence type="ECO:0000313" key="10">
    <source>
        <dbReference type="EMBL" id="WRQ88005.1"/>
    </source>
</evidence>
<protein>
    <recommendedName>
        <fullName evidence="9">Aspartate 1-decarboxylase</fullName>
        <ecNumber evidence="9">4.1.1.11</ecNumber>
    </recommendedName>
    <alternativeName>
        <fullName evidence="9">Aspartate alpha-decarboxylase</fullName>
    </alternativeName>
    <component>
        <recommendedName>
            <fullName evidence="9">Aspartate 1-decarboxylase beta chain</fullName>
        </recommendedName>
    </component>
    <component>
        <recommendedName>
            <fullName evidence="9">Aspartate 1-decarboxylase alpha chain</fullName>
        </recommendedName>
    </component>
</protein>
<keyword evidence="8 9" id="KW-0670">Pyruvate</keyword>
<evidence type="ECO:0000256" key="3">
    <source>
        <dbReference type="ARBA" id="ARBA00022793"/>
    </source>
</evidence>
<keyword evidence="7 9" id="KW-0704">Schiff base</keyword>
<dbReference type="CDD" id="cd06919">
    <property type="entry name" value="Asp_decarbox"/>
    <property type="match status" value="1"/>
</dbReference>
<keyword evidence="11" id="KW-1185">Reference proteome</keyword>
<accession>A0ABZ1CCH6</accession>
<comment type="catalytic activity">
    <reaction evidence="9">
        <text>L-aspartate + H(+) = beta-alanine + CO2</text>
        <dbReference type="Rhea" id="RHEA:19497"/>
        <dbReference type="ChEBI" id="CHEBI:15378"/>
        <dbReference type="ChEBI" id="CHEBI:16526"/>
        <dbReference type="ChEBI" id="CHEBI:29991"/>
        <dbReference type="ChEBI" id="CHEBI:57966"/>
        <dbReference type="EC" id="4.1.1.11"/>
    </reaction>
</comment>
<keyword evidence="4 9" id="KW-0068">Autocatalytic cleavage</keyword>